<keyword evidence="1" id="KW-0812">Transmembrane</keyword>
<dbReference type="SUPFAM" id="SSF69304">
    <property type="entry name" value="Tricorn protease N-terminal domain"/>
    <property type="match status" value="1"/>
</dbReference>
<keyword evidence="3" id="KW-1185">Reference proteome</keyword>
<evidence type="ECO:0000313" key="2">
    <source>
        <dbReference type="EMBL" id="MDW0117739.1"/>
    </source>
</evidence>
<dbReference type="EMBL" id="JAUBDJ010000007">
    <property type="protein sequence ID" value="MDW0117739.1"/>
    <property type="molecule type" value="Genomic_DNA"/>
</dbReference>
<evidence type="ECO:0000313" key="3">
    <source>
        <dbReference type="Proteomes" id="UP001271648"/>
    </source>
</evidence>
<protein>
    <submittedName>
        <fullName evidence="2">Uncharacterized protein</fullName>
    </submittedName>
</protein>
<feature type="transmembrane region" description="Helical" evidence="1">
    <location>
        <begin position="46"/>
        <end position="69"/>
    </location>
</feature>
<dbReference type="AlphaFoldDB" id="A0AAW9AC04"/>
<dbReference type="RefSeq" id="WP_317940900.1">
    <property type="nucleotide sequence ID" value="NZ_JAUBDJ010000007.1"/>
</dbReference>
<reference evidence="2 3" key="1">
    <citation type="submission" date="2023-06" db="EMBL/GenBank/DDBJ databases">
        <title>Sporosarcina sp. nov., isolated from Korean traditional fermented seafood 'Jeotgal'.</title>
        <authorList>
            <person name="Yang A.I."/>
            <person name="Shin N.-R."/>
        </authorList>
    </citation>
    <scope>NUCLEOTIDE SEQUENCE [LARGE SCALE GENOMIC DNA]</scope>
    <source>
        <strain evidence="2 3">KCTC43456</strain>
    </source>
</reference>
<gene>
    <name evidence="2" type="ORF">QTL97_12385</name>
</gene>
<sequence>MDEKLKGLEEKLDNVISQDDYFTELDKHRIRNGIKKMKSDAPAKRFNPLPAFLTAISICAFLVILGGIAGKEIGLFATEEPPQEINPPVSLPTEEAVDIENFIWNRYTIETGKKEVHYQDIHGDTVIWSGSDKVPDSDSGSFDFDLFQYNLKTQQFDETFQSEIAGELSDGQVNDEWITWVDSGTLDGEYEWRIYALNRSTNEKNLIRFSKQVAGYGNPHIVNPRLSLSTRENLLTWVEPVAGEDKVAIQVYDLDTRELVTVDETTYMETFPQISDHYLVWSDYGGYEFVKYSLDRRQVDSRTGNKFELMFPKVNDEYVVWQEKTETSETRLVVMPVEFGRKEAEVFNGDINSFDIGKDFVIWESGHKIYVYSLMRKEIKIIGEGEFPSIRGNMAIWQLPKEGGEDSVFQVVELKAPELTDVEYGGIIDVDEFGERNLRIESEVETVLAREDLFDARLKDTLHGAYLNNEGIAVVDFQHFGELIGAAWADQAELIAVLNEAVFKSPKVKKIYYTFNGDNNAFSDWTEGVNVFLR</sequence>
<keyword evidence="1" id="KW-1133">Transmembrane helix</keyword>
<keyword evidence="1" id="KW-0472">Membrane</keyword>
<accession>A0AAW9AC04</accession>
<dbReference type="Proteomes" id="UP001271648">
    <property type="component" value="Unassembled WGS sequence"/>
</dbReference>
<proteinExistence type="predicted"/>
<name>A0AAW9AC04_9BACL</name>
<organism evidence="2 3">
    <name type="scientific">Sporosarcina thermotolerans</name>
    <dbReference type="NCBI Taxonomy" id="633404"/>
    <lineage>
        <taxon>Bacteria</taxon>
        <taxon>Bacillati</taxon>
        <taxon>Bacillota</taxon>
        <taxon>Bacilli</taxon>
        <taxon>Bacillales</taxon>
        <taxon>Caryophanaceae</taxon>
        <taxon>Sporosarcina</taxon>
    </lineage>
</organism>
<comment type="caution">
    <text evidence="2">The sequence shown here is derived from an EMBL/GenBank/DDBJ whole genome shotgun (WGS) entry which is preliminary data.</text>
</comment>
<evidence type="ECO:0000256" key="1">
    <source>
        <dbReference type="SAM" id="Phobius"/>
    </source>
</evidence>